<evidence type="ECO:0000313" key="5">
    <source>
        <dbReference type="WBParaSite" id="HPBE_0000775201-mRNA-1"/>
    </source>
</evidence>
<evidence type="ECO:0000256" key="1">
    <source>
        <dbReference type="PROSITE-ProRule" id="PRU00855"/>
    </source>
</evidence>
<reference evidence="3 4" key="1">
    <citation type="submission" date="2018-11" db="EMBL/GenBank/DDBJ databases">
        <authorList>
            <consortium name="Pathogen Informatics"/>
        </authorList>
    </citation>
    <scope>NUCLEOTIDE SEQUENCE [LARGE SCALE GENOMIC DNA]</scope>
</reference>
<dbReference type="InterPro" id="IPR038129">
    <property type="entry name" value="Nanos_sf"/>
</dbReference>
<reference evidence="5" key="2">
    <citation type="submission" date="2019-09" db="UniProtKB">
        <authorList>
            <consortium name="WormBaseParasite"/>
        </authorList>
    </citation>
    <scope>IDENTIFICATION</scope>
</reference>
<evidence type="ECO:0000313" key="4">
    <source>
        <dbReference type="Proteomes" id="UP000050761"/>
    </source>
</evidence>
<keyword evidence="1" id="KW-0863">Zinc-finger</keyword>
<dbReference type="GO" id="GO:0008270">
    <property type="term" value="F:zinc ion binding"/>
    <property type="evidence" value="ECO:0007669"/>
    <property type="project" value="UniProtKB-KW"/>
</dbReference>
<dbReference type="EMBL" id="UZAH01025966">
    <property type="protein sequence ID" value="VDO73467.1"/>
    <property type="molecule type" value="Genomic_DNA"/>
</dbReference>
<feature type="domain" description="Nanos-type" evidence="2">
    <location>
        <begin position="1"/>
        <end position="58"/>
    </location>
</feature>
<dbReference type="AlphaFoldDB" id="A0A183FKQ7"/>
<dbReference type="GO" id="GO:0006417">
    <property type="term" value="P:regulation of translation"/>
    <property type="evidence" value="ECO:0007669"/>
    <property type="project" value="UniProtKB-UniRule"/>
</dbReference>
<keyword evidence="1" id="KW-0694">RNA-binding</keyword>
<dbReference type="GO" id="GO:0003723">
    <property type="term" value="F:RNA binding"/>
    <property type="evidence" value="ECO:0007669"/>
    <property type="project" value="UniProtKB-UniRule"/>
</dbReference>
<proteinExistence type="inferred from homology"/>
<accession>A0A3P7YMW0</accession>
<name>A0A183FKQ7_HELPZ</name>
<comment type="similarity">
    <text evidence="1">Belongs to the nanos family.</text>
</comment>
<dbReference type="InterPro" id="IPR024161">
    <property type="entry name" value="Znf_nanos-typ"/>
</dbReference>
<sequence length="97" mass="11000">MSEKEWCQLLGRAFRERSVGKPSDGHPKTACPALFVLKPCSLCGADGYDNHTLMHCPSQKKVKLQLRNGYRRLGDCKRSVERLPMWNSTEALFAAIY</sequence>
<organism evidence="4 5">
    <name type="scientific">Heligmosomoides polygyrus</name>
    <name type="common">Parasitic roundworm</name>
    <dbReference type="NCBI Taxonomy" id="6339"/>
    <lineage>
        <taxon>Eukaryota</taxon>
        <taxon>Metazoa</taxon>
        <taxon>Ecdysozoa</taxon>
        <taxon>Nematoda</taxon>
        <taxon>Chromadorea</taxon>
        <taxon>Rhabditida</taxon>
        <taxon>Rhabditina</taxon>
        <taxon>Rhabditomorpha</taxon>
        <taxon>Strongyloidea</taxon>
        <taxon>Heligmosomidae</taxon>
        <taxon>Heligmosomoides</taxon>
    </lineage>
</organism>
<accession>A0A183FKQ7</accession>
<keyword evidence="1" id="KW-0862">Zinc</keyword>
<evidence type="ECO:0000259" key="2">
    <source>
        <dbReference type="PROSITE" id="PS51522"/>
    </source>
</evidence>
<dbReference type="Proteomes" id="UP000050761">
    <property type="component" value="Unassembled WGS sequence"/>
</dbReference>
<keyword evidence="4" id="KW-1185">Reference proteome</keyword>
<keyword evidence="1" id="KW-0810">Translation regulation</keyword>
<dbReference type="OrthoDB" id="5875747at2759"/>
<dbReference type="PROSITE" id="PS51522">
    <property type="entry name" value="ZF_NANOS"/>
    <property type="match status" value="1"/>
</dbReference>
<protein>
    <submittedName>
        <fullName evidence="5">Nanos-type domain-containing protein</fullName>
    </submittedName>
</protein>
<gene>
    <name evidence="3" type="ORF">HPBE_LOCUS7753</name>
</gene>
<evidence type="ECO:0000313" key="3">
    <source>
        <dbReference type="EMBL" id="VDO73467.1"/>
    </source>
</evidence>
<keyword evidence="1" id="KW-0479">Metal-binding</keyword>
<dbReference type="Gene3D" id="4.10.60.30">
    <property type="entry name" value="Nanos, RNA-binding domain"/>
    <property type="match status" value="1"/>
</dbReference>
<dbReference type="WBParaSite" id="HPBE_0000775201-mRNA-1">
    <property type="protein sequence ID" value="HPBE_0000775201-mRNA-1"/>
    <property type="gene ID" value="HPBE_0000775201"/>
</dbReference>